<evidence type="ECO:0000313" key="1">
    <source>
        <dbReference type="EMBL" id="SEI02607.1"/>
    </source>
</evidence>
<sequence>MNILNYKLDTTNELLTSRIGLITLAHTIRVLDLSKTIDQHFPALGSNCALKASTFIKML</sequence>
<reference evidence="2" key="1">
    <citation type="submission" date="2016-06" db="EMBL/GenBank/DDBJ databases">
        <authorList>
            <person name="Petersen J."/>
            <person name="Sayavedra L."/>
        </authorList>
    </citation>
    <scope>NUCLEOTIDE SEQUENCE [LARGE SCALE GENOMIC DNA]</scope>
    <source>
        <strain evidence="2">BazSymA</strain>
    </source>
</reference>
<dbReference type="EMBL" id="CDSC02000457">
    <property type="protein sequence ID" value="SEI02607.1"/>
    <property type="molecule type" value="Genomic_DNA"/>
</dbReference>
<accession>A0A1H6MUZ1</accession>
<dbReference type="AlphaFoldDB" id="A0A1H6MUZ1"/>
<dbReference type="RefSeq" id="WP_143243182.1">
    <property type="nucleotide sequence ID" value="NZ_CDSC02000457.1"/>
</dbReference>
<protein>
    <submittedName>
        <fullName evidence="1">[weak similarity to] transposase</fullName>
    </submittedName>
</protein>
<dbReference type="Proteomes" id="UP000198988">
    <property type="component" value="Unassembled WGS sequence"/>
</dbReference>
<evidence type="ECO:0000313" key="2">
    <source>
        <dbReference type="Proteomes" id="UP000198988"/>
    </source>
</evidence>
<organism evidence="1 2">
    <name type="scientific">Bathymodiolus azoricus thioautotrophic gill symbiont</name>
    <dbReference type="NCBI Taxonomy" id="235205"/>
    <lineage>
        <taxon>Bacteria</taxon>
        <taxon>Pseudomonadati</taxon>
        <taxon>Pseudomonadota</taxon>
        <taxon>Gammaproteobacteria</taxon>
        <taxon>sulfur-oxidizing symbionts</taxon>
    </lineage>
</organism>
<name>A0A1H6MUZ1_9GAMM</name>
<gene>
    <name evidence="1" type="ORF">BAZSYMA_ACONTIG275211_1</name>
</gene>
<proteinExistence type="predicted"/>
<dbReference type="OrthoDB" id="9815173at2"/>